<dbReference type="HOGENOM" id="CLU_169792_0_0_1"/>
<dbReference type="GO" id="GO:0046486">
    <property type="term" value="P:glycerolipid metabolic process"/>
    <property type="evidence" value="ECO:0007669"/>
    <property type="project" value="UniProtKB-ARBA"/>
</dbReference>
<dbReference type="GO" id="GO:0016020">
    <property type="term" value="C:membrane"/>
    <property type="evidence" value="ECO:0007669"/>
    <property type="project" value="TreeGrafter"/>
</dbReference>
<dbReference type="EMBL" id="KN824326">
    <property type="protein sequence ID" value="KIM24208.1"/>
    <property type="molecule type" value="Genomic_DNA"/>
</dbReference>
<evidence type="ECO:0000259" key="5">
    <source>
        <dbReference type="PROSITE" id="PS51635"/>
    </source>
</evidence>
<reference evidence="6 7" key="1">
    <citation type="submission" date="2014-04" db="EMBL/GenBank/DDBJ databases">
        <authorList>
            <consortium name="DOE Joint Genome Institute"/>
            <person name="Kuo A."/>
            <person name="Zuccaro A."/>
            <person name="Kohler A."/>
            <person name="Nagy L.G."/>
            <person name="Floudas D."/>
            <person name="Copeland A."/>
            <person name="Barry K.W."/>
            <person name="Cichocki N."/>
            <person name="Veneault-Fourrey C."/>
            <person name="LaButti K."/>
            <person name="Lindquist E.A."/>
            <person name="Lipzen A."/>
            <person name="Lundell T."/>
            <person name="Morin E."/>
            <person name="Murat C."/>
            <person name="Sun H."/>
            <person name="Tunlid A."/>
            <person name="Henrissat B."/>
            <person name="Grigoriev I.V."/>
            <person name="Hibbett D.S."/>
            <person name="Martin F."/>
            <person name="Nordberg H.P."/>
            <person name="Cantor M.N."/>
            <person name="Hua S.X."/>
        </authorList>
    </citation>
    <scope>NUCLEOTIDE SEQUENCE [LARGE SCALE GENOMIC DNA]</scope>
    <source>
        <strain evidence="6 7">MAFF 305830</strain>
    </source>
</reference>
<feature type="short sequence motif" description="GXGXXG" evidence="4">
    <location>
        <begin position="4"/>
        <end position="9"/>
    </location>
</feature>
<sequence>AIDGGGIRGLSQLELVGYIMQRLSWDNGLDERGLPCEHFDLIGGSGTGGLIAILLARLRMSVEEASEEFCKIMKHVY</sequence>
<feature type="non-terminal residue" evidence="6">
    <location>
        <position position="77"/>
    </location>
</feature>
<dbReference type="GO" id="GO:0016042">
    <property type="term" value="P:lipid catabolic process"/>
    <property type="evidence" value="ECO:0007669"/>
    <property type="project" value="UniProtKB-KW"/>
</dbReference>
<dbReference type="PANTHER" id="PTHR24185">
    <property type="entry name" value="CALCIUM-INDEPENDENT PHOSPHOLIPASE A2-GAMMA"/>
    <property type="match status" value="1"/>
</dbReference>
<dbReference type="OrthoDB" id="630895at2759"/>
<evidence type="ECO:0000313" key="6">
    <source>
        <dbReference type="EMBL" id="KIM24208.1"/>
    </source>
</evidence>
<dbReference type="PANTHER" id="PTHR24185:SF1">
    <property type="entry name" value="CALCIUM-INDEPENDENT PHOSPHOLIPASE A2-GAMMA"/>
    <property type="match status" value="1"/>
</dbReference>
<evidence type="ECO:0000313" key="7">
    <source>
        <dbReference type="Proteomes" id="UP000054097"/>
    </source>
</evidence>
<evidence type="ECO:0000256" key="4">
    <source>
        <dbReference type="PROSITE-ProRule" id="PRU01161"/>
    </source>
</evidence>
<dbReference type="Gene3D" id="3.40.1090.10">
    <property type="entry name" value="Cytosolic phospholipase A2 catalytic domain"/>
    <property type="match status" value="1"/>
</dbReference>
<organism evidence="6 7">
    <name type="scientific">Serendipita vermifera MAFF 305830</name>
    <dbReference type="NCBI Taxonomy" id="933852"/>
    <lineage>
        <taxon>Eukaryota</taxon>
        <taxon>Fungi</taxon>
        <taxon>Dikarya</taxon>
        <taxon>Basidiomycota</taxon>
        <taxon>Agaricomycotina</taxon>
        <taxon>Agaricomycetes</taxon>
        <taxon>Sebacinales</taxon>
        <taxon>Serendipitaceae</taxon>
        <taxon>Serendipita</taxon>
    </lineage>
</organism>
<evidence type="ECO:0000256" key="3">
    <source>
        <dbReference type="ARBA" id="ARBA00023098"/>
    </source>
</evidence>
<protein>
    <recommendedName>
        <fullName evidence="5">PNPLA domain-containing protein</fullName>
    </recommendedName>
</protein>
<proteinExistence type="predicted"/>
<dbReference type="AlphaFoldDB" id="A0A0C2WCM7"/>
<dbReference type="GO" id="GO:0047499">
    <property type="term" value="F:calcium-independent phospholipase A2 activity"/>
    <property type="evidence" value="ECO:0007669"/>
    <property type="project" value="TreeGrafter"/>
</dbReference>
<gene>
    <name evidence="6" type="ORF">M408DRAFT_56721</name>
</gene>
<dbReference type="Pfam" id="PF01734">
    <property type="entry name" value="Patatin"/>
    <property type="match status" value="1"/>
</dbReference>
<keyword evidence="7" id="KW-1185">Reference proteome</keyword>
<comment type="caution">
    <text evidence="4">Lacks conserved residue(s) required for the propagation of feature annotation.</text>
</comment>
<evidence type="ECO:0000256" key="2">
    <source>
        <dbReference type="ARBA" id="ARBA00022963"/>
    </source>
</evidence>
<dbReference type="GO" id="GO:0019369">
    <property type="term" value="P:arachidonate metabolic process"/>
    <property type="evidence" value="ECO:0007669"/>
    <property type="project" value="TreeGrafter"/>
</dbReference>
<keyword evidence="3" id="KW-0443">Lipid metabolism</keyword>
<accession>A0A0C2WCM7</accession>
<dbReference type="STRING" id="933852.A0A0C2WCM7"/>
<keyword evidence="1" id="KW-0378">Hydrolase</keyword>
<keyword evidence="2" id="KW-0442">Lipid degradation</keyword>
<dbReference type="InterPro" id="IPR016035">
    <property type="entry name" value="Acyl_Trfase/lysoPLipase"/>
</dbReference>
<dbReference type="PROSITE" id="PS51635">
    <property type="entry name" value="PNPLA"/>
    <property type="match status" value="1"/>
</dbReference>
<evidence type="ECO:0000256" key="1">
    <source>
        <dbReference type="ARBA" id="ARBA00022801"/>
    </source>
</evidence>
<feature type="domain" description="PNPLA" evidence="5">
    <location>
        <begin position="1"/>
        <end position="77"/>
    </location>
</feature>
<dbReference type="Proteomes" id="UP000054097">
    <property type="component" value="Unassembled WGS sequence"/>
</dbReference>
<dbReference type="SUPFAM" id="SSF52151">
    <property type="entry name" value="FabD/lysophospholipase-like"/>
    <property type="match status" value="1"/>
</dbReference>
<dbReference type="InterPro" id="IPR002641">
    <property type="entry name" value="PNPLA_dom"/>
</dbReference>
<name>A0A0C2WCM7_SERVB</name>
<reference evidence="7" key="2">
    <citation type="submission" date="2015-01" db="EMBL/GenBank/DDBJ databases">
        <title>Evolutionary Origins and Diversification of the Mycorrhizal Mutualists.</title>
        <authorList>
            <consortium name="DOE Joint Genome Institute"/>
            <consortium name="Mycorrhizal Genomics Consortium"/>
            <person name="Kohler A."/>
            <person name="Kuo A."/>
            <person name="Nagy L.G."/>
            <person name="Floudas D."/>
            <person name="Copeland A."/>
            <person name="Barry K.W."/>
            <person name="Cichocki N."/>
            <person name="Veneault-Fourrey C."/>
            <person name="LaButti K."/>
            <person name="Lindquist E.A."/>
            <person name="Lipzen A."/>
            <person name="Lundell T."/>
            <person name="Morin E."/>
            <person name="Murat C."/>
            <person name="Riley R."/>
            <person name="Ohm R."/>
            <person name="Sun H."/>
            <person name="Tunlid A."/>
            <person name="Henrissat B."/>
            <person name="Grigoriev I.V."/>
            <person name="Hibbett D.S."/>
            <person name="Martin F."/>
        </authorList>
    </citation>
    <scope>NUCLEOTIDE SEQUENCE [LARGE SCALE GENOMIC DNA]</scope>
    <source>
        <strain evidence="7">MAFF 305830</strain>
    </source>
</reference>
<feature type="non-terminal residue" evidence="6">
    <location>
        <position position="1"/>
    </location>
</feature>